<keyword evidence="1" id="KW-1133">Transmembrane helix</keyword>
<dbReference type="Pfam" id="PF20139">
    <property type="entry name" value="DUF6529"/>
    <property type="match status" value="1"/>
</dbReference>
<sequence>MTAAMPSPQAVRRRPRRRLRRRPRHGGVLLPVAIGSLVAVGLGVYGRVHEPTFFAINLAGFSSGVAVKAWLGTAAFLLVLVQLGSSMLMYGRFPRVRAPHWVPALHRWSGRVAVLLTVPVAVHCLYALGFQGGSLRALLHSLFGCFFYGAFVTKMLLLQRSHTPAWSLPVLGGMVFTAMTALWLTSSVWFFTTSGLTF</sequence>
<gene>
    <name evidence="2" type="ORF">MMF94_07625</name>
</gene>
<feature type="transmembrane region" description="Helical" evidence="1">
    <location>
        <begin position="170"/>
        <end position="191"/>
    </location>
</feature>
<organism evidence="2 3">
    <name type="scientific">Pseudonocardia alaniniphila</name>
    <dbReference type="NCBI Taxonomy" id="75291"/>
    <lineage>
        <taxon>Bacteria</taxon>
        <taxon>Bacillati</taxon>
        <taxon>Actinomycetota</taxon>
        <taxon>Actinomycetes</taxon>
        <taxon>Pseudonocardiales</taxon>
        <taxon>Pseudonocardiaceae</taxon>
        <taxon>Pseudonocardia</taxon>
    </lineage>
</organism>
<evidence type="ECO:0000256" key="1">
    <source>
        <dbReference type="SAM" id="Phobius"/>
    </source>
</evidence>
<accession>A0ABS9TAK8</accession>
<name>A0ABS9TAK8_9PSEU</name>
<dbReference type="Proteomes" id="UP001299970">
    <property type="component" value="Unassembled WGS sequence"/>
</dbReference>
<feature type="transmembrane region" description="Helical" evidence="1">
    <location>
        <begin position="26"/>
        <end position="45"/>
    </location>
</feature>
<feature type="transmembrane region" description="Helical" evidence="1">
    <location>
        <begin position="65"/>
        <end position="91"/>
    </location>
</feature>
<comment type="caution">
    <text evidence="2">The sequence shown here is derived from an EMBL/GenBank/DDBJ whole genome shotgun (WGS) entry which is preliminary data.</text>
</comment>
<feature type="transmembrane region" description="Helical" evidence="1">
    <location>
        <begin position="112"/>
        <end position="131"/>
    </location>
</feature>
<keyword evidence="3" id="KW-1185">Reference proteome</keyword>
<dbReference type="EMBL" id="JAKXMK010000006">
    <property type="protein sequence ID" value="MCH6165547.1"/>
    <property type="molecule type" value="Genomic_DNA"/>
</dbReference>
<dbReference type="RefSeq" id="WP_241035580.1">
    <property type="nucleotide sequence ID" value="NZ_BAAAJF010000024.1"/>
</dbReference>
<feature type="transmembrane region" description="Helical" evidence="1">
    <location>
        <begin position="137"/>
        <end position="158"/>
    </location>
</feature>
<proteinExistence type="predicted"/>
<keyword evidence="1" id="KW-0812">Transmembrane</keyword>
<dbReference type="InterPro" id="IPR045382">
    <property type="entry name" value="DUF6529"/>
</dbReference>
<evidence type="ECO:0000313" key="2">
    <source>
        <dbReference type="EMBL" id="MCH6165547.1"/>
    </source>
</evidence>
<keyword evidence="1" id="KW-0472">Membrane</keyword>
<evidence type="ECO:0000313" key="3">
    <source>
        <dbReference type="Proteomes" id="UP001299970"/>
    </source>
</evidence>
<protein>
    <submittedName>
        <fullName evidence="2">DUF6529 family protein</fullName>
    </submittedName>
</protein>
<reference evidence="2 3" key="1">
    <citation type="submission" date="2022-03" db="EMBL/GenBank/DDBJ databases">
        <title>Pseudonocardia alaer sp. nov., a novel actinomycete isolated from reed forest soil.</title>
        <authorList>
            <person name="Wang L."/>
        </authorList>
    </citation>
    <scope>NUCLEOTIDE SEQUENCE [LARGE SCALE GENOMIC DNA]</scope>
    <source>
        <strain evidence="2 3">Y-16303</strain>
    </source>
</reference>